<dbReference type="InterPro" id="IPR008928">
    <property type="entry name" value="6-hairpin_glycosidase_sf"/>
</dbReference>
<dbReference type="Proteomes" id="UP000252081">
    <property type="component" value="Unassembled WGS sequence"/>
</dbReference>
<dbReference type="Gene3D" id="1.20.1610.10">
    <property type="entry name" value="alpha-1,2-mannosidases domains"/>
    <property type="match status" value="1"/>
</dbReference>
<dbReference type="RefSeq" id="WP_113951682.1">
    <property type="nucleotide sequence ID" value="NZ_QNQU01000032.1"/>
</dbReference>
<protein>
    <submittedName>
        <fullName evidence="7">Glycoside hydrolase family 92 protein</fullName>
    </submittedName>
</protein>
<evidence type="ECO:0000256" key="1">
    <source>
        <dbReference type="ARBA" id="ARBA00001913"/>
    </source>
</evidence>
<dbReference type="GO" id="GO:0005829">
    <property type="term" value="C:cytosol"/>
    <property type="evidence" value="ECO:0007669"/>
    <property type="project" value="TreeGrafter"/>
</dbReference>
<dbReference type="NCBIfam" id="TIGR01180">
    <property type="entry name" value="aman2_put"/>
    <property type="match status" value="1"/>
</dbReference>
<accession>A0A366KLU8</accession>
<feature type="domain" description="Glycosyl hydrolase family 92" evidence="5">
    <location>
        <begin position="273"/>
        <end position="734"/>
    </location>
</feature>
<evidence type="ECO:0000313" key="8">
    <source>
        <dbReference type="Proteomes" id="UP000252081"/>
    </source>
</evidence>
<keyword evidence="3" id="KW-0106">Calcium</keyword>
<dbReference type="Gene3D" id="1.20.1050.60">
    <property type="entry name" value="alpha-1,2-mannosidase"/>
    <property type="match status" value="1"/>
</dbReference>
<dbReference type="FunFam" id="1.20.1050.60:FF:000001">
    <property type="entry name" value="Putative alpha-1,2-mannosidase"/>
    <property type="match status" value="1"/>
</dbReference>
<sequence length="752" mass="84097">MQFRKTSSILFLTASLFTFNAFAQQKTKLTQYVDPLIGSAKHGHVFVGANVPFGAVQLGPNNIFEGWDWCSGYNYVSNTITGFAHTHLSGTGIGDLGDISIMPATGKLLLEKGKTADDESGYLSKFSHKNEVAKAGYYSVLLDKYDIKAELTATERVGFHQYTFKKGAANPHIIIDLIEGIGWDAPVSASFKQLDATTIIGHRNSKGWSTDQRLYFVIKLSQPIKNLVLYDSTVVKNGNELSGKKLKAVVNFNAINNEKLQIKVALSPVSTENAILNLKTELPGWNFAATVKNSDAKWEKELSKVNISASNTTKKVFYTALYHTMIAPSLFNDVNKDYRGTDKKVYKKANFNNLTTFSLWDTYRAANPLYTILHQDKVSDVVNTMLAIYKQQGKLPVWHLMGSETNTMVGYHAVPVIVDAYLKGYRGFDVNLAFEAVKQSAMQKTDGIDYIQQLKYIPADKVNESVAKALEYAIDDYCIAMFAKALNKTKDYQYFSKRAQLYKEYFDKDVQFMRGKLADGTWRTPFSPVASKHREDDYTEGNAWQYTWLVPQDVEGLIRLFGGDKPFVNKLDSLFSVKAELGENSSPDISGLIGNYAQGNEPGHHITYLYTYAGQPWKTADLIRKIDHDFYSSKPDGLCGNEDVGQMSAWYVFTAMGFYPVNPANGSYVFGTPLLNDATITLAGNKKFNIKVVENSAENKYIQKIVLNGKPYTKSYILHKTIVTGGNIQIYMGNKPSETWGIKPEDRPVSNK</sequence>
<feature type="signal peptide" evidence="4">
    <location>
        <begin position="1"/>
        <end position="23"/>
    </location>
</feature>
<evidence type="ECO:0000259" key="5">
    <source>
        <dbReference type="Pfam" id="PF07971"/>
    </source>
</evidence>
<dbReference type="Gene3D" id="3.30.2080.10">
    <property type="entry name" value="GH92 mannosidase domain"/>
    <property type="match status" value="1"/>
</dbReference>
<dbReference type="GO" id="GO:0000224">
    <property type="term" value="F:peptide-N4-(N-acetyl-beta-glucosaminyl)asparagine amidase activity"/>
    <property type="evidence" value="ECO:0007669"/>
    <property type="project" value="TreeGrafter"/>
</dbReference>
<dbReference type="PANTHER" id="PTHR12143">
    <property type="entry name" value="PEPTIDE N-GLYCANASE PNGASE -RELATED"/>
    <property type="match status" value="1"/>
</dbReference>
<comment type="caution">
    <text evidence="7">The sequence shown here is derived from an EMBL/GenBank/DDBJ whole genome shotgun (WGS) entry which is preliminary data.</text>
</comment>
<keyword evidence="4" id="KW-0732">Signal</keyword>
<feature type="domain" description="Glycosyl hydrolase family 92 N-terminal" evidence="6">
    <location>
        <begin position="32"/>
        <end position="267"/>
    </location>
</feature>
<dbReference type="GO" id="GO:0006516">
    <property type="term" value="P:glycoprotein catabolic process"/>
    <property type="evidence" value="ECO:0007669"/>
    <property type="project" value="TreeGrafter"/>
</dbReference>
<dbReference type="Gene3D" id="2.70.98.10">
    <property type="match status" value="1"/>
</dbReference>
<dbReference type="Pfam" id="PF17678">
    <property type="entry name" value="Glyco_hydro_92N"/>
    <property type="match status" value="1"/>
</dbReference>
<dbReference type="Pfam" id="PF07971">
    <property type="entry name" value="Glyco_hydro_92"/>
    <property type="match status" value="1"/>
</dbReference>
<dbReference type="InterPro" id="IPR050883">
    <property type="entry name" value="PNGase"/>
</dbReference>
<dbReference type="FunFam" id="3.30.2080.10:FF:000001">
    <property type="entry name" value="Alpha-1,2-mannosidase subfamily"/>
    <property type="match status" value="1"/>
</dbReference>
<dbReference type="InterPro" id="IPR041371">
    <property type="entry name" value="GH92_N"/>
</dbReference>
<dbReference type="InterPro" id="IPR005887">
    <property type="entry name" value="GH92_a_mannosidase_put"/>
</dbReference>
<keyword evidence="8" id="KW-1185">Reference proteome</keyword>
<evidence type="ECO:0000256" key="2">
    <source>
        <dbReference type="ARBA" id="ARBA00011245"/>
    </source>
</evidence>
<reference evidence="7 8" key="1">
    <citation type="submission" date="2018-07" db="EMBL/GenBank/DDBJ databases">
        <title>A draft genome of a endophytic bacteria, a new species of Pedobacter.</title>
        <authorList>
            <person name="Zhang Z.D."/>
            <person name="Chen Z.J."/>
        </authorList>
    </citation>
    <scope>NUCLEOTIDE SEQUENCE [LARGE SCALE GENOMIC DNA]</scope>
    <source>
        <strain evidence="7 8">RS10</strain>
    </source>
</reference>
<dbReference type="InterPro" id="IPR014718">
    <property type="entry name" value="GH-type_carb-bd"/>
</dbReference>
<evidence type="ECO:0000259" key="6">
    <source>
        <dbReference type="Pfam" id="PF17678"/>
    </source>
</evidence>
<comment type="cofactor">
    <cofactor evidence="1">
        <name>Ca(2+)</name>
        <dbReference type="ChEBI" id="CHEBI:29108"/>
    </cofactor>
</comment>
<dbReference type="InterPro" id="IPR012939">
    <property type="entry name" value="Glyco_hydro_92"/>
</dbReference>
<gene>
    <name evidence="7" type="ORF">DRW42_25365</name>
</gene>
<dbReference type="AlphaFoldDB" id="A0A366KLU8"/>
<comment type="subunit">
    <text evidence="2">Monomer.</text>
</comment>
<organism evidence="7 8">
    <name type="scientific">Pedobacter miscanthi</name>
    <dbReference type="NCBI Taxonomy" id="2259170"/>
    <lineage>
        <taxon>Bacteria</taxon>
        <taxon>Pseudomonadati</taxon>
        <taxon>Bacteroidota</taxon>
        <taxon>Sphingobacteriia</taxon>
        <taxon>Sphingobacteriales</taxon>
        <taxon>Sphingobacteriaceae</taxon>
        <taxon>Pedobacter</taxon>
    </lineage>
</organism>
<dbReference type="GO" id="GO:0005975">
    <property type="term" value="P:carbohydrate metabolic process"/>
    <property type="evidence" value="ECO:0007669"/>
    <property type="project" value="InterPro"/>
</dbReference>
<keyword evidence="7" id="KW-0378">Hydrolase</keyword>
<evidence type="ECO:0000313" key="7">
    <source>
        <dbReference type="EMBL" id="RBQ02677.1"/>
    </source>
</evidence>
<evidence type="ECO:0000256" key="4">
    <source>
        <dbReference type="SAM" id="SignalP"/>
    </source>
</evidence>
<proteinExistence type="predicted"/>
<dbReference type="SUPFAM" id="SSF48208">
    <property type="entry name" value="Six-hairpin glycosidases"/>
    <property type="match status" value="1"/>
</dbReference>
<dbReference type="EMBL" id="QNQU01000032">
    <property type="protein sequence ID" value="RBQ02677.1"/>
    <property type="molecule type" value="Genomic_DNA"/>
</dbReference>
<evidence type="ECO:0000256" key="3">
    <source>
        <dbReference type="ARBA" id="ARBA00022837"/>
    </source>
</evidence>
<dbReference type="OrthoDB" id="9758101at2"/>
<feature type="chain" id="PRO_5016802609" evidence="4">
    <location>
        <begin position="24"/>
        <end position="752"/>
    </location>
</feature>
<dbReference type="GO" id="GO:0030246">
    <property type="term" value="F:carbohydrate binding"/>
    <property type="evidence" value="ECO:0007669"/>
    <property type="project" value="InterPro"/>
</dbReference>
<name>A0A366KLU8_9SPHI</name>
<dbReference type="PANTHER" id="PTHR12143:SF39">
    <property type="entry name" value="SECRETED PROTEIN"/>
    <property type="match status" value="1"/>
</dbReference>